<evidence type="ECO:0000256" key="1">
    <source>
        <dbReference type="SAM" id="Phobius"/>
    </source>
</evidence>
<evidence type="ECO:0000313" key="3">
    <source>
        <dbReference type="Proteomes" id="UP000185874"/>
    </source>
</evidence>
<dbReference type="EMBL" id="MGDJ01000019">
    <property type="protein sequence ID" value="OGL53125.1"/>
    <property type="molecule type" value="Genomic_DNA"/>
</dbReference>
<organism evidence="2 3">
    <name type="scientific">Candidatus Shapirobacteria bacterium RBG_13_44_7</name>
    <dbReference type="NCBI Taxonomy" id="1802149"/>
    <lineage>
        <taxon>Bacteria</taxon>
        <taxon>Candidatus Shapironibacteriota</taxon>
    </lineage>
</organism>
<name>A0A1F7SHA3_9BACT</name>
<evidence type="ECO:0000313" key="2">
    <source>
        <dbReference type="EMBL" id="OGL53125.1"/>
    </source>
</evidence>
<dbReference type="Proteomes" id="UP000185874">
    <property type="component" value="Unassembled WGS sequence"/>
</dbReference>
<keyword evidence="1" id="KW-0812">Transmembrane</keyword>
<reference evidence="2 3" key="1">
    <citation type="journal article" date="2016" name="Nat. Commun.">
        <title>Thousands of microbial genomes shed light on interconnected biogeochemical processes in an aquifer system.</title>
        <authorList>
            <person name="Anantharaman K."/>
            <person name="Brown C.T."/>
            <person name="Hug L.A."/>
            <person name="Sharon I."/>
            <person name="Castelle C.J."/>
            <person name="Probst A.J."/>
            <person name="Thomas B.C."/>
            <person name="Singh A."/>
            <person name="Wilkins M.J."/>
            <person name="Karaoz U."/>
            <person name="Brodie E.L."/>
            <person name="Williams K.H."/>
            <person name="Hubbard S.S."/>
            <person name="Banfield J.F."/>
        </authorList>
    </citation>
    <scope>NUCLEOTIDE SEQUENCE [LARGE SCALE GENOMIC DNA]</scope>
</reference>
<comment type="caution">
    <text evidence="2">The sequence shown here is derived from an EMBL/GenBank/DDBJ whole genome shotgun (WGS) entry which is preliminary data.</text>
</comment>
<keyword evidence="1" id="KW-1133">Transmembrane helix</keyword>
<accession>A0A1F7SHA3</accession>
<feature type="transmembrane region" description="Helical" evidence="1">
    <location>
        <begin position="63"/>
        <end position="83"/>
    </location>
</feature>
<sequence length="88" mass="10115">MNWSYSDFCLPIRRGNKSPLTKKVVVFLLIQFAATLILWSLIRDIIGSNSGFNSNKGRTPNTISDLLVFLIWFGLARVSWHLYHQTES</sequence>
<proteinExistence type="predicted"/>
<keyword evidence="1" id="KW-0472">Membrane</keyword>
<gene>
    <name evidence="2" type="ORF">A3K55_01195</name>
</gene>
<protein>
    <submittedName>
        <fullName evidence="2">Uncharacterized protein</fullName>
    </submittedName>
</protein>
<feature type="transmembrane region" description="Helical" evidence="1">
    <location>
        <begin position="24"/>
        <end position="42"/>
    </location>
</feature>
<dbReference type="AlphaFoldDB" id="A0A1F7SHA3"/>